<dbReference type="CDD" id="cd06170">
    <property type="entry name" value="LuxR_C_like"/>
    <property type="match status" value="1"/>
</dbReference>
<dbReference type="OrthoDB" id="1137593at2"/>
<dbReference type="InterPro" id="IPR036388">
    <property type="entry name" value="WH-like_DNA-bd_sf"/>
</dbReference>
<dbReference type="Gene3D" id="1.10.10.10">
    <property type="entry name" value="Winged helix-like DNA-binding domain superfamily/Winged helix DNA-binding domain"/>
    <property type="match status" value="1"/>
</dbReference>
<reference evidence="5 6" key="1">
    <citation type="submission" date="2018-06" db="EMBL/GenBank/DDBJ databases">
        <title>Genomic Encyclopedia of Archaeal and Bacterial Type Strains, Phase II (KMG-II): from individual species to whole genera.</title>
        <authorList>
            <person name="Goeker M."/>
        </authorList>
    </citation>
    <scope>NUCLEOTIDE SEQUENCE [LARGE SCALE GENOMIC DNA]</scope>
    <source>
        <strain evidence="5 6">ATCC BAA-1881</strain>
    </source>
</reference>
<dbReference type="InterPro" id="IPR041617">
    <property type="entry name" value="TPR_MalT"/>
</dbReference>
<dbReference type="Pfam" id="PF17874">
    <property type="entry name" value="TPR_MalT"/>
    <property type="match status" value="1"/>
</dbReference>
<dbReference type="GO" id="GO:0003677">
    <property type="term" value="F:DNA binding"/>
    <property type="evidence" value="ECO:0007669"/>
    <property type="project" value="UniProtKB-KW"/>
</dbReference>
<evidence type="ECO:0000313" key="5">
    <source>
        <dbReference type="EMBL" id="PZW19486.1"/>
    </source>
</evidence>
<dbReference type="PANTHER" id="PTHR44688:SF16">
    <property type="entry name" value="DNA-BINDING TRANSCRIPTIONAL ACTIVATOR DEVR_DOSR"/>
    <property type="match status" value="1"/>
</dbReference>
<keyword evidence="6" id="KW-1185">Reference proteome</keyword>
<dbReference type="AlphaFoldDB" id="A0A326TVH5"/>
<dbReference type="InterPro" id="IPR011990">
    <property type="entry name" value="TPR-like_helical_dom_sf"/>
</dbReference>
<comment type="caution">
    <text evidence="5">The sequence shown here is derived from an EMBL/GenBank/DDBJ whole genome shotgun (WGS) entry which is preliminary data.</text>
</comment>
<dbReference type="SUPFAM" id="SSF48452">
    <property type="entry name" value="TPR-like"/>
    <property type="match status" value="1"/>
</dbReference>
<dbReference type="SUPFAM" id="SSF46894">
    <property type="entry name" value="C-terminal effector domain of the bipartite response regulators"/>
    <property type="match status" value="1"/>
</dbReference>
<dbReference type="GO" id="GO:0006355">
    <property type="term" value="P:regulation of DNA-templated transcription"/>
    <property type="evidence" value="ECO:0007669"/>
    <property type="project" value="InterPro"/>
</dbReference>
<organism evidence="5 6">
    <name type="scientific">Thermosporothrix hazakensis</name>
    <dbReference type="NCBI Taxonomy" id="644383"/>
    <lineage>
        <taxon>Bacteria</taxon>
        <taxon>Bacillati</taxon>
        <taxon>Chloroflexota</taxon>
        <taxon>Ktedonobacteria</taxon>
        <taxon>Ktedonobacterales</taxon>
        <taxon>Thermosporotrichaceae</taxon>
        <taxon>Thermosporothrix</taxon>
    </lineage>
</organism>
<protein>
    <submittedName>
        <fullName evidence="5">LuxR family maltose regulon positive regulatory protein</fullName>
    </submittedName>
</protein>
<dbReference type="InterPro" id="IPR059106">
    <property type="entry name" value="WHD_MalT"/>
</dbReference>
<keyword evidence="1" id="KW-0805">Transcription regulation</keyword>
<dbReference type="InterPro" id="IPR027417">
    <property type="entry name" value="P-loop_NTPase"/>
</dbReference>
<feature type="domain" description="HTH luxR-type" evidence="4">
    <location>
        <begin position="828"/>
        <end position="893"/>
    </location>
</feature>
<dbReference type="Pfam" id="PF25873">
    <property type="entry name" value="WHD_MalT"/>
    <property type="match status" value="1"/>
</dbReference>
<dbReference type="InterPro" id="IPR016032">
    <property type="entry name" value="Sig_transdc_resp-reg_C-effctor"/>
</dbReference>
<evidence type="ECO:0000313" key="6">
    <source>
        <dbReference type="Proteomes" id="UP000248806"/>
    </source>
</evidence>
<keyword evidence="3" id="KW-0804">Transcription</keyword>
<evidence type="ECO:0000259" key="4">
    <source>
        <dbReference type="PROSITE" id="PS50043"/>
    </source>
</evidence>
<dbReference type="PANTHER" id="PTHR44688">
    <property type="entry name" value="DNA-BINDING TRANSCRIPTIONAL ACTIVATOR DEVR_DOSR"/>
    <property type="match status" value="1"/>
</dbReference>
<dbReference type="RefSeq" id="WP_111326260.1">
    <property type="nucleotide sequence ID" value="NZ_BIFX01000003.1"/>
</dbReference>
<dbReference type="Proteomes" id="UP000248806">
    <property type="component" value="Unassembled WGS sequence"/>
</dbReference>
<dbReference type="SUPFAM" id="SSF52540">
    <property type="entry name" value="P-loop containing nucleoside triphosphate hydrolases"/>
    <property type="match status" value="1"/>
</dbReference>
<dbReference type="EMBL" id="QKUF01000046">
    <property type="protein sequence ID" value="PZW19486.1"/>
    <property type="molecule type" value="Genomic_DNA"/>
</dbReference>
<evidence type="ECO:0000256" key="2">
    <source>
        <dbReference type="ARBA" id="ARBA00023125"/>
    </source>
</evidence>
<proteinExistence type="predicted"/>
<keyword evidence="2" id="KW-0238">DNA-binding</keyword>
<dbReference type="SMART" id="SM00421">
    <property type="entry name" value="HTH_LUXR"/>
    <property type="match status" value="1"/>
</dbReference>
<dbReference type="PRINTS" id="PR00038">
    <property type="entry name" value="HTHLUXR"/>
</dbReference>
<evidence type="ECO:0000256" key="1">
    <source>
        <dbReference type="ARBA" id="ARBA00023015"/>
    </source>
</evidence>
<dbReference type="InterPro" id="IPR000792">
    <property type="entry name" value="Tscrpt_reg_LuxR_C"/>
</dbReference>
<gene>
    <name evidence="5" type="ORF">EI42_06045</name>
</gene>
<dbReference type="PROSITE" id="PS50043">
    <property type="entry name" value="HTH_LUXR_2"/>
    <property type="match status" value="1"/>
</dbReference>
<evidence type="ECO:0000256" key="3">
    <source>
        <dbReference type="ARBA" id="ARBA00023163"/>
    </source>
</evidence>
<sequence>MSLLLSKLRRPRLAPALLERPELLTTLDRVLTCPLTLISAPAGFGKTTALLQWLKKWHDHAGFPPVAWVSLDEGDNDPLRFWNYILAACQTLLPQTVLLSLQQNAQEVAPFGPSALHQGVNDFVNELIKHDCRGILVLEEYHVIHEQQIHQTLTFLIEQLPPELHLVLMTRSDPPFSLSRLRANHQLLEIREEQLAFSQEEMYHFLQQTLSYEFTAAEFEQLAEQLEGWIAGLRLFTLGFSGRPTPEKMQHMLSSLTGRHRYFLDYFLTEVLHTQSEDVQAFLLQTCHLHRLCAALCISVTGNEESEKLLATIERAGLFLQPIEDSQGWYRYHGLFAEAMQHEATRRLGEQQIALCLERAQQWYEQHDLIEEAIEIALQRRAFAEALPLLERLLKSQEMLYQRTYGLLRWLQPIPETLLATAPILCLAYASALTVTFPSDQLDAATLTRVRTLLQYASEGWHGQKTRLAEVNALQAMIDIRHGNLTKAVQAARQALPFLPAHMSSSRVICQTVLAMEARSQGRFQDAYQALLSGLATYKDIQEHDGALVITLFLGELCLEQGTLQRADAFFQAALQMAREDSNDQARALLGSARIAYERNNLTEAQQQVKRALHINQYLDDRSIQAQSVLLQARIAAAQGRLHEAMQLLQTQSVYPNPPLLSYELLLWQKRFELAQGDVAAVRRWFESLQDEELPAHTLQEQVVLLRARWHLHNGAAQDALSLLRPWQEETLLNERLYSALQVKLLLSVAYHQLKQQQEARSLISECVQLAHVERLARLFLDEGETVATLLAAQLTTRQEKAHRDYIRELLLAFDYRQKPQVSTTADSASLLATLSPQERQILRLLADGMERQEIAEHLVISLNTVKTHLQRLYQKLHVANRFEAVEVARQLFD</sequence>
<dbReference type="Gene3D" id="1.25.40.10">
    <property type="entry name" value="Tetratricopeptide repeat domain"/>
    <property type="match status" value="1"/>
</dbReference>
<name>A0A326TVH5_THEHA</name>
<dbReference type="Pfam" id="PF00196">
    <property type="entry name" value="GerE"/>
    <property type="match status" value="1"/>
</dbReference>
<dbReference type="Gene3D" id="3.40.50.300">
    <property type="entry name" value="P-loop containing nucleotide triphosphate hydrolases"/>
    <property type="match status" value="1"/>
</dbReference>
<accession>A0A326TVH5</accession>